<evidence type="ECO:0000259" key="8">
    <source>
        <dbReference type="Pfam" id="PF00082"/>
    </source>
</evidence>
<dbReference type="InterPro" id="IPR036852">
    <property type="entry name" value="Peptidase_S8/S53_dom_sf"/>
</dbReference>
<proteinExistence type="inferred from homology"/>
<feature type="active site" description="Charge relay system" evidence="5">
    <location>
        <position position="240"/>
    </location>
</feature>
<sequence length="607" mass="65111">MRGFCVVVASLLIANNLVEVSATPGRSTIYAPHDIASTKLDQIIVKMDKGKTSEAFESRFKVKKTARAKRITKTTKKKRVKVVKDVVESADGDEIEVAEYIEEEVEADSVEDQMVYHANTGEEDIIAFAGIDDLDLEDILNDPDVESAEYVCTYRVGAAAPRQVGAINLPWHLDRINQRTSDLDGDATNVNAQQLGINVKVFIVDTGVDITHPVFTAGSAKHCYNAFEMDGVGPDDSYGHGTHVASLVSGVGYGMATQAKIRSVKVLDAEGGGDTLTILAGLNKIRRRVTRDKSGDRHVVVMSLTGPPSNMIDAMIVKLFLNNALVVVAAGNYAQDACSYTPARNPAALTVGAINKDDTMTTFSNWGSCIDIMAPGAQITAAVPNGQFATYDGTSMSAPIVAGVAASLWSQAPKMTARQINRQLVIGSTLGALMGGGFDFGTPNHLIFSNLVIQKVTMSQFRTGELTMEILKGFAGFDGVPDASSEGEWQEQRRRWYGSSYEASRRYYGSFFVEDTGAVLSYAGVGAAEVTQDGRANVNGIVVEGDIVGGDFSPMGSAGYMSIDAFMNMIGMAGATLYDFKNGIVNSAVTGVSDTEFMASRRRYRGR</sequence>
<dbReference type="InterPro" id="IPR023827">
    <property type="entry name" value="Peptidase_S8_Asp-AS"/>
</dbReference>
<dbReference type="Pfam" id="PF00082">
    <property type="entry name" value="Peptidase_S8"/>
    <property type="match status" value="1"/>
</dbReference>
<dbReference type="InterPro" id="IPR015500">
    <property type="entry name" value="Peptidase_S8_subtilisin-rel"/>
</dbReference>
<evidence type="ECO:0000256" key="2">
    <source>
        <dbReference type="ARBA" id="ARBA00022670"/>
    </source>
</evidence>
<dbReference type="Proteomes" id="UP000054560">
    <property type="component" value="Unassembled WGS sequence"/>
</dbReference>
<gene>
    <name evidence="9" type="ORF">SARC_02642</name>
</gene>
<dbReference type="RefSeq" id="XP_014159051.1">
    <property type="nucleotide sequence ID" value="XM_014303576.1"/>
</dbReference>
<dbReference type="PROSITE" id="PS00137">
    <property type="entry name" value="SUBTILASE_HIS"/>
    <property type="match status" value="1"/>
</dbReference>
<keyword evidence="4 5" id="KW-0720">Serine protease</keyword>
<dbReference type="GeneID" id="25903146"/>
<dbReference type="Gene3D" id="3.40.50.200">
    <property type="entry name" value="Peptidase S8/S53 domain"/>
    <property type="match status" value="1"/>
</dbReference>
<dbReference type="PANTHER" id="PTHR43806:SF11">
    <property type="entry name" value="CEREVISIN-RELATED"/>
    <property type="match status" value="1"/>
</dbReference>
<dbReference type="InterPro" id="IPR023828">
    <property type="entry name" value="Peptidase_S8_Ser-AS"/>
</dbReference>
<dbReference type="CDD" id="cd04077">
    <property type="entry name" value="Peptidases_S8_PCSK9_ProteinaseK_like"/>
    <property type="match status" value="1"/>
</dbReference>
<evidence type="ECO:0000313" key="10">
    <source>
        <dbReference type="Proteomes" id="UP000054560"/>
    </source>
</evidence>
<dbReference type="GO" id="GO:0005615">
    <property type="term" value="C:extracellular space"/>
    <property type="evidence" value="ECO:0007669"/>
    <property type="project" value="TreeGrafter"/>
</dbReference>
<keyword evidence="2 5" id="KW-0645">Protease</keyword>
<dbReference type="PRINTS" id="PR00723">
    <property type="entry name" value="SUBTILISIN"/>
</dbReference>
<evidence type="ECO:0000256" key="5">
    <source>
        <dbReference type="PROSITE-ProRule" id="PRU01240"/>
    </source>
</evidence>
<feature type="chain" id="PRO_5005539283" description="Peptidase S8/S53 domain-containing protein" evidence="7">
    <location>
        <begin position="23"/>
        <end position="607"/>
    </location>
</feature>
<dbReference type="GO" id="GO:0006508">
    <property type="term" value="P:proteolysis"/>
    <property type="evidence" value="ECO:0007669"/>
    <property type="project" value="UniProtKB-KW"/>
</dbReference>
<dbReference type="PROSITE" id="PS00136">
    <property type="entry name" value="SUBTILASE_ASP"/>
    <property type="match status" value="1"/>
</dbReference>
<feature type="signal peptide" evidence="7">
    <location>
        <begin position="1"/>
        <end position="22"/>
    </location>
</feature>
<protein>
    <recommendedName>
        <fullName evidence="8">Peptidase S8/S53 domain-containing protein</fullName>
    </recommendedName>
</protein>
<feature type="active site" description="Charge relay system" evidence="5">
    <location>
        <position position="205"/>
    </location>
</feature>
<evidence type="ECO:0000256" key="3">
    <source>
        <dbReference type="ARBA" id="ARBA00022801"/>
    </source>
</evidence>
<dbReference type="eggNOG" id="KOG1153">
    <property type="taxonomic scope" value="Eukaryota"/>
</dbReference>
<feature type="domain" description="Peptidase S8/S53" evidence="8">
    <location>
        <begin position="197"/>
        <end position="425"/>
    </location>
</feature>
<evidence type="ECO:0000256" key="7">
    <source>
        <dbReference type="SAM" id="SignalP"/>
    </source>
</evidence>
<organism evidence="9 10">
    <name type="scientific">Sphaeroforma arctica JP610</name>
    <dbReference type="NCBI Taxonomy" id="667725"/>
    <lineage>
        <taxon>Eukaryota</taxon>
        <taxon>Ichthyosporea</taxon>
        <taxon>Ichthyophonida</taxon>
        <taxon>Sphaeroforma</taxon>
    </lineage>
</organism>
<dbReference type="PROSITE" id="PS00138">
    <property type="entry name" value="SUBTILASE_SER"/>
    <property type="match status" value="1"/>
</dbReference>
<dbReference type="InterPro" id="IPR034193">
    <property type="entry name" value="PCSK9_ProteinaseK-like"/>
</dbReference>
<dbReference type="InterPro" id="IPR000209">
    <property type="entry name" value="Peptidase_S8/S53_dom"/>
</dbReference>
<evidence type="ECO:0000256" key="4">
    <source>
        <dbReference type="ARBA" id="ARBA00022825"/>
    </source>
</evidence>
<name>A0A0L0G8B9_9EUKA</name>
<dbReference type="EMBL" id="KQ241717">
    <property type="protein sequence ID" value="KNC85149.1"/>
    <property type="molecule type" value="Genomic_DNA"/>
</dbReference>
<dbReference type="AlphaFoldDB" id="A0A0L0G8B9"/>
<keyword evidence="3 5" id="KW-0378">Hydrolase</keyword>
<evidence type="ECO:0000256" key="6">
    <source>
        <dbReference type="RuleBase" id="RU003355"/>
    </source>
</evidence>
<dbReference type="FunFam" id="3.40.50.200:FF:000016">
    <property type="entry name" value="Proprotein convertase subtilisin/kexin type 9"/>
    <property type="match status" value="1"/>
</dbReference>
<dbReference type="InterPro" id="IPR050131">
    <property type="entry name" value="Peptidase_S8_subtilisin-like"/>
</dbReference>
<comment type="similarity">
    <text evidence="1 5 6">Belongs to the peptidase S8 family.</text>
</comment>
<dbReference type="GO" id="GO:0004252">
    <property type="term" value="F:serine-type endopeptidase activity"/>
    <property type="evidence" value="ECO:0007669"/>
    <property type="project" value="UniProtKB-UniRule"/>
</dbReference>
<dbReference type="SUPFAM" id="SSF52743">
    <property type="entry name" value="Subtilisin-like"/>
    <property type="match status" value="1"/>
</dbReference>
<dbReference type="PROSITE" id="PS51892">
    <property type="entry name" value="SUBTILASE"/>
    <property type="match status" value="1"/>
</dbReference>
<keyword evidence="10" id="KW-1185">Reference proteome</keyword>
<keyword evidence="7" id="KW-0732">Signal</keyword>
<evidence type="ECO:0000256" key="1">
    <source>
        <dbReference type="ARBA" id="ARBA00011073"/>
    </source>
</evidence>
<dbReference type="InterPro" id="IPR022398">
    <property type="entry name" value="Peptidase_S8_His-AS"/>
</dbReference>
<dbReference type="PANTHER" id="PTHR43806">
    <property type="entry name" value="PEPTIDASE S8"/>
    <property type="match status" value="1"/>
</dbReference>
<dbReference type="OrthoDB" id="206201at2759"/>
<evidence type="ECO:0000313" key="9">
    <source>
        <dbReference type="EMBL" id="KNC85149.1"/>
    </source>
</evidence>
<dbReference type="STRING" id="667725.A0A0L0G8B9"/>
<feature type="active site" description="Charge relay system" evidence="5">
    <location>
        <position position="395"/>
    </location>
</feature>
<reference evidence="9 10" key="1">
    <citation type="submission" date="2011-02" db="EMBL/GenBank/DDBJ databases">
        <title>The Genome Sequence of Sphaeroforma arctica JP610.</title>
        <authorList>
            <consortium name="The Broad Institute Genome Sequencing Platform"/>
            <person name="Russ C."/>
            <person name="Cuomo C."/>
            <person name="Young S.K."/>
            <person name="Zeng Q."/>
            <person name="Gargeya S."/>
            <person name="Alvarado L."/>
            <person name="Berlin A."/>
            <person name="Chapman S.B."/>
            <person name="Chen Z."/>
            <person name="Freedman E."/>
            <person name="Gellesch M."/>
            <person name="Goldberg J."/>
            <person name="Griggs A."/>
            <person name="Gujja S."/>
            <person name="Heilman E."/>
            <person name="Heiman D."/>
            <person name="Howarth C."/>
            <person name="Mehta T."/>
            <person name="Neiman D."/>
            <person name="Pearson M."/>
            <person name="Roberts A."/>
            <person name="Saif S."/>
            <person name="Shea T."/>
            <person name="Shenoy N."/>
            <person name="Sisk P."/>
            <person name="Stolte C."/>
            <person name="Sykes S."/>
            <person name="White J."/>
            <person name="Yandava C."/>
            <person name="Burger G."/>
            <person name="Gray M.W."/>
            <person name="Holland P.W.H."/>
            <person name="King N."/>
            <person name="Lang F.B.F."/>
            <person name="Roger A.J."/>
            <person name="Ruiz-Trillo I."/>
            <person name="Haas B."/>
            <person name="Nusbaum C."/>
            <person name="Birren B."/>
        </authorList>
    </citation>
    <scope>NUCLEOTIDE SEQUENCE [LARGE SCALE GENOMIC DNA]</scope>
    <source>
        <strain evidence="9 10">JP610</strain>
    </source>
</reference>
<accession>A0A0L0G8B9</accession>